<accession>A0A432UZR5</accession>
<dbReference type="RefSeq" id="WP_128628672.1">
    <property type="nucleotide sequence ID" value="NZ_RKST01000044.1"/>
</dbReference>
<protein>
    <submittedName>
        <fullName evidence="1">Uncharacterized protein</fullName>
    </submittedName>
</protein>
<dbReference type="AlphaFoldDB" id="A0A432UZR5"/>
<sequence>MSREDLILRLEEVSANIENVPLNEVATLLRRAAIRLRNLPPIDDETEREFRALMDDMMNPDQPA</sequence>
<name>A0A432UZR5_9HYPH</name>
<evidence type="ECO:0000313" key="2">
    <source>
        <dbReference type="Proteomes" id="UP000281647"/>
    </source>
</evidence>
<proteinExistence type="predicted"/>
<organism evidence="1 2">
    <name type="scientific">Borborobacter arsenicus</name>
    <dbReference type="NCBI Taxonomy" id="1851146"/>
    <lineage>
        <taxon>Bacteria</taxon>
        <taxon>Pseudomonadati</taxon>
        <taxon>Pseudomonadota</taxon>
        <taxon>Alphaproteobacteria</taxon>
        <taxon>Hyphomicrobiales</taxon>
        <taxon>Phyllobacteriaceae</taxon>
        <taxon>Borborobacter</taxon>
    </lineage>
</organism>
<comment type="caution">
    <text evidence="1">The sequence shown here is derived from an EMBL/GenBank/DDBJ whole genome shotgun (WGS) entry which is preliminary data.</text>
</comment>
<reference evidence="1 2" key="1">
    <citation type="submission" date="2018-11" db="EMBL/GenBank/DDBJ databases">
        <title>Pseudaminobacter arsenicus sp. nov., an arsenic-resistant bacterium isolated from arsenic-rich aquifers.</title>
        <authorList>
            <person name="Mu Y."/>
        </authorList>
    </citation>
    <scope>NUCLEOTIDE SEQUENCE [LARGE SCALE GENOMIC DNA]</scope>
    <source>
        <strain evidence="1 2">CB3</strain>
    </source>
</reference>
<keyword evidence="2" id="KW-1185">Reference proteome</keyword>
<evidence type="ECO:0000313" key="1">
    <source>
        <dbReference type="EMBL" id="RUM95429.1"/>
    </source>
</evidence>
<dbReference type="EMBL" id="RKST01000044">
    <property type="protein sequence ID" value="RUM95429.1"/>
    <property type="molecule type" value="Genomic_DNA"/>
</dbReference>
<dbReference type="Proteomes" id="UP000281647">
    <property type="component" value="Unassembled WGS sequence"/>
</dbReference>
<gene>
    <name evidence="1" type="ORF">EET67_23385</name>
</gene>